<dbReference type="InterPro" id="IPR010851">
    <property type="entry name" value="DEFL"/>
</dbReference>
<evidence type="ECO:0000256" key="1">
    <source>
        <dbReference type="ARBA" id="ARBA00006722"/>
    </source>
</evidence>
<name>A0AA41VTS6_PAPNU</name>
<evidence type="ECO:0000313" key="7">
    <source>
        <dbReference type="Proteomes" id="UP001177140"/>
    </source>
</evidence>
<proteinExistence type="inferred from homology"/>
<evidence type="ECO:0000313" key="6">
    <source>
        <dbReference type="EMBL" id="MCL7047283.1"/>
    </source>
</evidence>
<comment type="caution">
    <text evidence="6">The sequence shown here is derived from an EMBL/GenBank/DDBJ whole genome shotgun (WGS) entry which is preliminary data.</text>
</comment>
<evidence type="ECO:0000256" key="4">
    <source>
        <dbReference type="ARBA" id="ARBA00022821"/>
    </source>
</evidence>
<evidence type="ECO:0008006" key="8">
    <source>
        <dbReference type="Google" id="ProtNLM"/>
    </source>
</evidence>
<evidence type="ECO:0000256" key="3">
    <source>
        <dbReference type="ARBA" id="ARBA00022577"/>
    </source>
</evidence>
<keyword evidence="2" id="KW-0929">Antimicrobial</keyword>
<keyword evidence="3" id="KW-0295">Fungicide</keyword>
<dbReference type="AlphaFoldDB" id="A0AA41VTS6"/>
<reference evidence="6" key="1">
    <citation type="submission" date="2022-03" db="EMBL/GenBank/DDBJ databases">
        <title>A functionally conserved STORR gene fusion in Papaver species that diverged 16.8 million years ago.</title>
        <authorList>
            <person name="Catania T."/>
        </authorList>
    </citation>
    <scope>NUCLEOTIDE SEQUENCE</scope>
    <source>
        <strain evidence="6">S-191538</strain>
    </source>
</reference>
<sequence>VEGKNCNMGWGPCPNDERCNLECYNRYGGTGFCNKIAGTFQKLCLCVYRCI</sequence>
<evidence type="ECO:0000313" key="5">
    <source>
        <dbReference type="EMBL" id="MCL7026252.1"/>
    </source>
</evidence>
<dbReference type="EMBL" id="JAJJMA010054263">
    <property type="protein sequence ID" value="MCL7026252.1"/>
    <property type="molecule type" value="Genomic_DNA"/>
</dbReference>
<feature type="non-terminal residue" evidence="6">
    <location>
        <position position="1"/>
    </location>
</feature>
<dbReference type="EMBL" id="JAJJMA010291272">
    <property type="protein sequence ID" value="MCL7047283.1"/>
    <property type="molecule type" value="Genomic_DNA"/>
</dbReference>
<dbReference type="Proteomes" id="UP001177140">
    <property type="component" value="Unassembled WGS sequence"/>
</dbReference>
<dbReference type="GO" id="GO:0031640">
    <property type="term" value="P:killing of cells of another organism"/>
    <property type="evidence" value="ECO:0007669"/>
    <property type="project" value="UniProtKB-KW"/>
</dbReference>
<protein>
    <recommendedName>
        <fullName evidence="8">Defensin-like protein</fullName>
    </recommendedName>
</protein>
<evidence type="ECO:0000256" key="2">
    <source>
        <dbReference type="ARBA" id="ARBA00022529"/>
    </source>
</evidence>
<dbReference type="GO" id="GO:0050832">
    <property type="term" value="P:defense response to fungus"/>
    <property type="evidence" value="ECO:0007669"/>
    <property type="project" value="UniProtKB-KW"/>
</dbReference>
<accession>A0AA41VTS6</accession>
<comment type="similarity">
    <text evidence="1">Belongs to the DEFL family.</text>
</comment>
<gene>
    <name evidence="5" type="ORF">MKW94_005997</name>
    <name evidence="6" type="ORF">MKW94_024760</name>
</gene>
<keyword evidence="7" id="KW-1185">Reference proteome</keyword>
<organism evidence="6 7">
    <name type="scientific">Papaver nudicaule</name>
    <name type="common">Iceland poppy</name>
    <dbReference type="NCBI Taxonomy" id="74823"/>
    <lineage>
        <taxon>Eukaryota</taxon>
        <taxon>Viridiplantae</taxon>
        <taxon>Streptophyta</taxon>
        <taxon>Embryophyta</taxon>
        <taxon>Tracheophyta</taxon>
        <taxon>Spermatophyta</taxon>
        <taxon>Magnoliopsida</taxon>
        <taxon>Ranunculales</taxon>
        <taxon>Papaveraceae</taxon>
        <taxon>Papaveroideae</taxon>
        <taxon>Papaver</taxon>
    </lineage>
</organism>
<keyword evidence="4" id="KW-0611">Plant defense</keyword>
<dbReference type="Pfam" id="PF07333">
    <property type="entry name" value="SLR1-BP"/>
    <property type="match status" value="1"/>
</dbReference>